<keyword evidence="4" id="KW-0520">NAD</keyword>
<dbReference type="Proteomes" id="UP000502996">
    <property type="component" value="Chromosome"/>
</dbReference>
<dbReference type="PRINTS" id="PR00368">
    <property type="entry name" value="FADPNR"/>
</dbReference>
<dbReference type="GO" id="GO:0050660">
    <property type="term" value="F:flavin adenine dinucleotide binding"/>
    <property type="evidence" value="ECO:0007669"/>
    <property type="project" value="TreeGrafter"/>
</dbReference>
<gene>
    <name evidence="8" type="ORF">G5V58_12580</name>
</gene>
<feature type="binding site" evidence="4">
    <location>
        <position position="272"/>
    </location>
    <ligand>
        <name>NAD(+)</name>
        <dbReference type="ChEBI" id="CHEBI:57540"/>
    </ligand>
</feature>
<feature type="binding site" evidence="4">
    <location>
        <begin position="187"/>
        <end position="194"/>
    </location>
    <ligand>
        <name>NAD(+)</name>
        <dbReference type="ChEBI" id="CHEBI:57540"/>
    </ligand>
</feature>
<evidence type="ECO:0000256" key="2">
    <source>
        <dbReference type="ARBA" id="ARBA00022630"/>
    </source>
</evidence>
<comment type="cofactor">
    <cofactor evidence="4">
        <name>FAD</name>
        <dbReference type="ChEBI" id="CHEBI:57692"/>
    </cofactor>
    <text evidence="4">Binds 1 FAD per subunit.</text>
</comment>
<dbReference type="InterPro" id="IPR036188">
    <property type="entry name" value="FAD/NAD-bd_sf"/>
</dbReference>
<dbReference type="KEGG" id="nano:G5V58_12580"/>
<dbReference type="Pfam" id="PF02852">
    <property type="entry name" value="Pyr_redox_dim"/>
    <property type="match status" value="1"/>
</dbReference>
<dbReference type="InterPro" id="IPR016156">
    <property type="entry name" value="FAD/NAD-linked_Rdtase_dimer_sf"/>
</dbReference>
<evidence type="ECO:0000256" key="3">
    <source>
        <dbReference type="ARBA" id="ARBA00022827"/>
    </source>
</evidence>
<keyword evidence="4" id="KW-0547">Nucleotide-binding</keyword>
<name>A0A6G6WEM3_9ACTN</name>
<keyword evidence="3 4" id="KW-0274">FAD</keyword>
<dbReference type="InterPro" id="IPR023753">
    <property type="entry name" value="FAD/NAD-binding_dom"/>
</dbReference>
<dbReference type="InterPro" id="IPR001100">
    <property type="entry name" value="Pyr_nuc-diS_OxRdtase"/>
</dbReference>
<dbReference type="PIRSF" id="PIRSF000350">
    <property type="entry name" value="Mercury_reductase_MerA"/>
    <property type="match status" value="1"/>
</dbReference>
<feature type="domain" description="FAD/NAD(P)-binding" evidence="7">
    <location>
        <begin position="13"/>
        <end position="325"/>
    </location>
</feature>
<evidence type="ECO:0000259" key="7">
    <source>
        <dbReference type="Pfam" id="PF07992"/>
    </source>
</evidence>
<dbReference type="PANTHER" id="PTHR43014">
    <property type="entry name" value="MERCURIC REDUCTASE"/>
    <property type="match status" value="1"/>
</dbReference>
<dbReference type="AlphaFoldDB" id="A0A6G6WEM3"/>
<feature type="binding site" evidence="4">
    <location>
        <position position="210"/>
    </location>
    <ligand>
        <name>NAD(+)</name>
        <dbReference type="ChEBI" id="CHEBI:57540"/>
    </ligand>
</feature>
<evidence type="ECO:0000256" key="4">
    <source>
        <dbReference type="PIRSR" id="PIRSR000350-3"/>
    </source>
</evidence>
<evidence type="ECO:0000313" key="9">
    <source>
        <dbReference type="Proteomes" id="UP000502996"/>
    </source>
</evidence>
<keyword evidence="2" id="KW-0285">Flavoprotein</keyword>
<keyword evidence="9" id="KW-1185">Reference proteome</keyword>
<evidence type="ECO:0000259" key="6">
    <source>
        <dbReference type="Pfam" id="PF02852"/>
    </source>
</evidence>
<reference evidence="8 9" key="1">
    <citation type="submission" date="2020-02" db="EMBL/GenBank/DDBJ databases">
        <title>Full genome sequence of Nocardioides sp. R-3366.</title>
        <authorList>
            <person name="Im W.-T."/>
        </authorList>
    </citation>
    <scope>NUCLEOTIDE SEQUENCE [LARGE SCALE GENOMIC DNA]</scope>
    <source>
        <strain evidence="8 9">R-3366</strain>
    </source>
</reference>
<feature type="binding site" evidence="4">
    <location>
        <position position="311"/>
    </location>
    <ligand>
        <name>FAD</name>
        <dbReference type="ChEBI" id="CHEBI:57692"/>
    </ligand>
</feature>
<accession>A0A6G6WEM3</accession>
<organism evidence="8 9">
    <name type="scientific">Nocardioides anomalus</name>
    <dbReference type="NCBI Taxonomy" id="2712223"/>
    <lineage>
        <taxon>Bacteria</taxon>
        <taxon>Bacillati</taxon>
        <taxon>Actinomycetota</taxon>
        <taxon>Actinomycetes</taxon>
        <taxon>Propionibacteriales</taxon>
        <taxon>Nocardioidaceae</taxon>
        <taxon>Nocardioides</taxon>
    </lineage>
</organism>
<dbReference type="Gene3D" id="3.30.390.30">
    <property type="match status" value="1"/>
</dbReference>
<dbReference type="Gene3D" id="3.50.50.60">
    <property type="entry name" value="FAD/NAD(P)-binding domain"/>
    <property type="match status" value="2"/>
</dbReference>
<feature type="binding site" evidence="4">
    <location>
        <position position="58"/>
    </location>
    <ligand>
        <name>FAD</name>
        <dbReference type="ChEBI" id="CHEBI:57692"/>
    </ligand>
</feature>
<proteinExistence type="inferred from homology"/>
<evidence type="ECO:0000256" key="5">
    <source>
        <dbReference type="PIRSR" id="PIRSR000350-4"/>
    </source>
</evidence>
<dbReference type="EMBL" id="CP049257">
    <property type="protein sequence ID" value="QIG43490.1"/>
    <property type="molecule type" value="Genomic_DNA"/>
</dbReference>
<dbReference type="SUPFAM" id="SSF55424">
    <property type="entry name" value="FAD/NAD-linked reductases, dimerisation (C-terminal) domain"/>
    <property type="match status" value="1"/>
</dbReference>
<dbReference type="PRINTS" id="PR00411">
    <property type="entry name" value="PNDRDTASEI"/>
</dbReference>
<dbReference type="RefSeq" id="WP_165233113.1">
    <property type="nucleotide sequence ID" value="NZ_CP049257.1"/>
</dbReference>
<sequence>MAEPDAGSTRDCDVVVLGLGPGGEHAALKLAEAGLDVVGVDEALVGGECPFWGCTPSKLMVRPADLLAEVHRADRLAGASRVTPDWSLVAARIREANHDWTDSQHVEPLEHAGVRIVRGHGRLAGPGVVRVEREGLATVLRARRGVVLNTGTSPARLPIPGLAETPYWTNREVMTITEVPQRLVVVGGGPNGLELAQVFARYGAQVTLLEAASRIAPHDEPEASQALTAVLSDEGVDVRAGVEVERVDHDGTFHVVVDGETLHADELLVVAGRSTNLADVGLETVGLDPGAATVEIDEHMRAADRLWAIGDITGKGAYTHVSRYQAAGAVADLLGRDGPGADYRAVSRVTFTDPELASVGMSEDQARAAGLDVRVGLAHVERSARGWLHGPGTTGIIKVVEDADRGVLVGATVLAPYGGEVIGMLVTAVHAEVPVERLRTMHYAYPTFHRGIEAALKRLG</sequence>
<evidence type="ECO:0000313" key="8">
    <source>
        <dbReference type="EMBL" id="QIG43490.1"/>
    </source>
</evidence>
<comment type="similarity">
    <text evidence="1">Belongs to the class-I pyridine nucleotide-disulfide oxidoreductase family.</text>
</comment>
<evidence type="ECO:0000256" key="1">
    <source>
        <dbReference type="ARBA" id="ARBA00007532"/>
    </source>
</evidence>
<feature type="binding site" evidence="4">
    <location>
        <position position="121"/>
    </location>
    <ligand>
        <name>FAD</name>
        <dbReference type="ChEBI" id="CHEBI:57692"/>
    </ligand>
</feature>
<dbReference type="Pfam" id="PF07992">
    <property type="entry name" value="Pyr_redox_2"/>
    <property type="match status" value="1"/>
</dbReference>
<protein>
    <submittedName>
        <fullName evidence="8">NAD(P)/FAD-dependent oxidoreductase</fullName>
    </submittedName>
</protein>
<dbReference type="GO" id="GO:0003955">
    <property type="term" value="F:NAD(P)H dehydrogenase (quinone) activity"/>
    <property type="evidence" value="ECO:0007669"/>
    <property type="project" value="TreeGrafter"/>
</dbReference>
<dbReference type="SUPFAM" id="SSF51905">
    <property type="entry name" value="FAD/NAD(P)-binding domain"/>
    <property type="match status" value="1"/>
</dbReference>
<dbReference type="PANTHER" id="PTHR43014:SF2">
    <property type="entry name" value="MERCURIC REDUCTASE"/>
    <property type="match status" value="1"/>
</dbReference>
<feature type="domain" description="Pyridine nucleotide-disulphide oxidoreductase dimerisation" evidence="6">
    <location>
        <begin position="346"/>
        <end position="453"/>
    </location>
</feature>
<feature type="disulfide bond" description="Redox-active" evidence="5">
    <location>
        <begin position="49"/>
        <end position="54"/>
    </location>
</feature>
<dbReference type="InterPro" id="IPR004099">
    <property type="entry name" value="Pyr_nucl-diS_OxRdtase_dimer"/>
</dbReference>